<dbReference type="InterPro" id="IPR022541">
    <property type="entry name" value="YhfG"/>
</dbReference>
<dbReference type="EMBL" id="AEAG01000699">
    <property type="protein sequence ID" value="EGH23236.1"/>
    <property type="molecule type" value="Genomic_DNA"/>
</dbReference>
<organism evidence="1 2">
    <name type="scientific">Pseudomonas amygdali pv. mori str. 301020</name>
    <dbReference type="NCBI Taxonomy" id="629261"/>
    <lineage>
        <taxon>Bacteria</taxon>
        <taxon>Pseudomonadati</taxon>
        <taxon>Pseudomonadota</taxon>
        <taxon>Gammaproteobacteria</taxon>
        <taxon>Pseudomonadales</taxon>
        <taxon>Pseudomonadaceae</taxon>
        <taxon>Pseudomonas</taxon>
        <taxon>Pseudomonas amygdali</taxon>
    </lineage>
</organism>
<dbReference type="AlphaFoldDB" id="A0A656GAZ9"/>
<comment type="caution">
    <text evidence="1">The sequence shown here is derived from an EMBL/GenBank/DDBJ whole genome shotgun (WGS) entry which is preliminary data.</text>
</comment>
<evidence type="ECO:0000313" key="1">
    <source>
        <dbReference type="EMBL" id="EGH23236.1"/>
    </source>
</evidence>
<accession>A0A656GAZ9</accession>
<reference evidence="1 2" key="1">
    <citation type="journal article" date="2011" name="PLoS Pathog.">
        <title>Dynamic evolution of pathogenicity revealed by sequencing and comparative genomics of 19 Pseudomonas syringae isolates.</title>
        <authorList>
            <person name="Baltrus D.A."/>
            <person name="Nishimura M.T."/>
            <person name="Romanchuk A."/>
            <person name="Chang J.H."/>
            <person name="Mukhtar M.S."/>
            <person name="Cherkis K."/>
            <person name="Roach J."/>
            <person name="Grant S.R."/>
            <person name="Jones C.D."/>
            <person name="Dangl J.L."/>
        </authorList>
    </citation>
    <scope>NUCLEOTIDE SEQUENCE [LARGE SCALE GENOMIC DNA]</scope>
    <source>
        <strain evidence="1 2">301020</strain>
    </source>
</reference>
<sequence length="163" mass="18764">MDFTRLKMKASLQQVLQADRIDDLQKLGTFIEVKRCIETQLMLKLGVNGWVALFSKLSVLKTALLASKTSVHMAAHENTFREAKRKLSKSLGFQITAHNQAELDRLIQTCSLYVLGRTVVDPRKRFEEKKHRNFINSSKLEGIHIPFTDEKTSLEMILAKHRR</sequence>
<name>A0A656GAZ9_PSEA0</name>
<protein>
    <submittedName>
        <fullName evidence="1">Uncharacterized protein</fullName>
    </submittedName>
</protein>
<dbReference type="Pfam" id="PF10832">
    <property type="entry name" value="YhfG"/>
    <property type="match status" value="1"/>
</dbReference>
<dbReference type="Proteomes" id="UP000003465">
    <property type="component" value="Unassembled WGS sequence"/>
</dbReference>
<proteinExistence type="predicted"/>
<gene>
    <name evidence="1" type="ORF">PSYMO_17938</name>
</gene>
<evidence type="ECO:0000313" key="2">
    <source>
        <dbReference type="Proteomes" id="UP000003465"/>
    </source>
</evidence>